<evidence type="ECO:0000256" key="1">
    <source>
        <dbReference type="SAM" id="Coils"/>
    </source>
</evidence>
<gene>
    <name evidence="3" type="ORF">B4U37_19970</name>
</gene>
<dbReference type="RefSeq" id="WP_088019665.1">
    <property type="nucleotide sequence ID" value="NZ_CP020880.1"/>
</dbReference>
<accession>A0ABN4ZMN9</accession>
<organism evidence="3 4">
    <name type="scientific">Sutcliffiella horikoshii</name>
    <dbReference type="NCBI Taxonomy" id="79883"/>
    <lineage>
        <taxon>Bacteria</taxon>
        <taxon>Bacillati</taxon>
        <taxon>Bacillota</taxon>
        <taxon>Bacilli</taxon>
        <taxon>Bacillales</taxon>
        <taxon>Bacillaceae</taxon>
        <taxon>Sutcliffiella</taxon>
    </lineage>
</organism>
<feature type="coiled-coil region" evidence="1">
    <location>
        <begin position="229"/>
        <end position="267"/>
    </location>
</feature>
<evidence type="ECO:0000313" key="3">
    <source>
        <dbReference type="EMBL" id="ART78178.1"/>
    </source>
</evidence>
<keyword evidence="2" id="KW-1133">Transmembrane helix</keyword>
<keyword evidence="2" id="KW-0472">Membrane</keyword>
<feature type="transmembrane region" description="Helical" evidence="2">
    <location>
        <begin position="87"/>
        <end position="110"/>
    </location>
</feature>
<feature type="transmembrane region" description="Helical" evidence="2">
    <location>
        <begin position="64"/>
        <end position="81"/>
    </location>
</feature>
<keyword evidence="1" id="KW-0175">Coiled coil</keyword>
<dbReference type="EMBL" id="CP020880">
    <property type="protein sequence ID" value="ART78178.1"/>
    <property type="molecule type" value="Genomic_DNA"/>
</dbReference>
<evidence type="ECO:0000313" key="4">
    <source>
        <dbReference type="Proteomes" id="UP000195573"/>
    </source>
</evidence>
<dbReference type="Proteomes" id="UP000195573">
    <property type="component" value="Chromosome"/>
</dbReference>
<reference evidence="3 4" key="1">
    <citation type="submission" date="2017-04" db="EMBL/GenBank/DDBJ databases">
        <title>Complete Genome Sequence of the Bacillus horikoshii 20a strain from Cuatro Cienegas, Coahuila, Mexico.</title>
        <authorList>
            <person name="Zarza E."/>
            <person name="Alcaraz L.D."/>
            <person name="Aguilar-Salinas B."/>
            <person name="Islas A."/>
            <person name="Olmedo-Alvarez G."/>
        </authorList>
    </citation>
    <scope>NUCLEOTIDE SEQUENCE [LARGE SCALE GENOMIC DNA]</scope>
    <source>
        <strain evidence="3 4">20a</strain>
    </source>
</reference>
<sequence length="269" mass="32437">MDKVQSLQEINLLLSKAERIQQLEAFKPRVSLKGVTDNERSLSEQYYKRFPDSGRKREISENQFGLIVLTYIGLLVLLCVITKDIEIIIISILAGGIGIFIIIWPIISIINNYIFKYNKKNDAEYERRRFEYINEQKQKYKELHSEEWNKIQKNFNENQGKLIIQIRREMQQRGFINHSYHQVETLRTLKIYLETGRADSLKEALNLYHLERNHHQQQQYMHDTMQEMEDRYTEQMEDVEWQFQNANEAFERKVSGMEDEIVRLKRRER</sequence>
<name>A0ABN4ZMN9_9BACI</name>
<evidence type="ECO:0000256" key="2">
    <source>
        <dbReference type="SAM" id="Phobius"/>
    </source>
</evidence>
<dbReference type="GeneID" id="96740679"/>
<keyword evidence="2" id="KW-0812">Transmembrane</keyword>
<proteinExistence type="predicted"/>
<protein>
    <submittedName>
        <fullName evidence="3">Uncharacterized protein</fullName>
    </submittedName>
</protein>
<keyword evidence="4" id="KW-1185">Reference proteome</keyword>